<protein>
    <recommendedName>
        <fullName evidence="1">DUF1559 domain-containing protein</fullName>
    </recommendedName>
</protein>
<proteinExistence type="predicted"/>
<dbReference type="InterPro" id="IPR027558">
    <property type="entry name" value="Pre_pil_HX9DG_C"/>
</dbReference>
<evidence type="ECO:0000313" key="2">
    <source>
        <dbReference type="EMBL" id="QDT13210.1"/>
    </source>
</evidence>
<dbReference type="AlphaFoldDB" id="A0A517P1F7"/>
<dbReference type="Pfam" id="PF07596">
    <property type="entry name" value="SBP_bac_10"/>
    <property type="match status" value="1"/>
</dbReference>
<dbReference type="Proteomes" id="UP000319817">
    <property type="component" value="Chromosome"/>
</dbReference>
<reference evidence="2 3" key="1">
    <citation type="submission" date="2019-02" db="EMBL/GenBank/DDBJ databases">
        <title>Deep-cultivation of Planctomycetes and their phenomic and genomic characterization uncovers novel biology.</title>
        <authorList>
            <person name="Wiegand S."/>
            <person name="Jogler M."/>
            <person name="Boedeker C."/>
            <person name="Pinto D."/>
            <person name="Vollmers J."/>
            <person name="Rivas-Marin E."/>
            <person name="Kohn T."/>
            <person name="Peeters S.H."/>
            <person name="Heuer A."/>
            <person name="Rast P."/>
            <person name="Oberbeckmann S."/>
            <person name="Bunk B."/>
            <person name="Jeske O."/>
            <person name="Meyerdierks A."/>
            <person name="Storesund J.E."/>
            <person name="Kallscheuer N."/>
            <person name="Luecker S."/>
            <person name="Lage O.M."/>
            <person name="Pohl T."/>
            <person name="Merkel B.J."/>
            <person name="Hornburger P."/>
            <person name="Mueller R.-W."/>
            <person name="Bruemmer F."/>
            <person name="Labrenz M."/>
            <person name="Spormann A.M."/>
            <person name="Op den Camp H."/>
            <person name="Overmann J."/>
            <person name="Amann R."/>
            <person name="Jetten M.S.M."/>
            <person name="Mascher T."/>
            <person name="Medema M.H."/>
            <person name="Devos D.P."/>
            <person name="Kaster A.-K."/>
            <person name="Ovreas L."/>
            <person name="Rohde M."/>
            <person name="Galperin M.Y."/>
            <person name="Jogler C."/>
        </authorList>
    </citation>
    <scope>NUCLEOTIDE SEQUENCE [LARGE SCALE GENOMIC DNA]</scope>
    <source>
        <strain evidence="2 3">K23_9</strain>
    </source>
</reference>
<gene>
    <name evidence="2" type="ORF">K239x_52270</name>
</gene>
<dbReference type="OrthoDB" id="246452at2"/>
<accession>A0A517P1F7</accession>
<evidence type="ECO:0000259" key="1">
    <source>
        <dbReference type="Pfam" id="PF07596"/>
    </source>
</evidence>
<name>A0A517P1F7_9BACT</name>
<dbReference type="NCBIfam" id="TIGR04294">
    <property type="entry name" value="pre_pil_HX9DG"/>
    <property type="match status" value="1"/>
</dbReference>
<evidence type="ECO:0000313" key="3">
    <source>
        <dbReference type="Proteomes" id="UP000319817"/>
    </source>
</evidence>
<dbReference type="RefSeq" id="WP_145420985.1">
    <property type="nucleotide sequence ID" value="NZ_CP036526.1"/>
</dbReference>
<dbReference type="InterPro" id="IPR011453">
    <property type="entry name" value="DUF1559"/>
</dbReference>
<sequence length="102" mass="11229">MYFVLQRRYLAARTQDECWRRGRLTEVGDVESAGWADPTNQFRGGSHPAINHSNADAIDSFHQGGAYFLLADGSTQFISESLNAKILVSLISRQGGEIAAEL</sequence>
<feature type="domain" description="DUF1559" evidence="1">
    <location>
        <begin position="32"/>
        <end position="83"/>
    </location>
</feature>
<dbReference type="EMBL" id="CP036526">
    <property type="protein sequence ID" value="QDT13210.1"/>
    <property type="molecule type" value="Genomic_DNA"/>
</dbReference>
<keyword evidence="3" id="KW-1185">Reference proteome</keyword>
<organism evidence="2 3">
    <name type="scientific">Stieleria marina</name>
    <dbReference type="NCBI Taxonomy" id="1930275"/>
    <lineage>
        <taxon>Bacteria</taxon>
        <taxon>Pseudomonadati</taxon>
        <taxon>Planctomycetota</taxon>
        <taxon>Planctomycetia</taxon>
        <taxon>Pirellulales</taxon>
        <taxon>Pirellulaceae</taxon>
        <taxon>Stieleria</taxon>
    </lineage>
</organism>